<evidence type="ECO:0000256" key="1">
    <source>
        <dbReference type="SAM" id="Phobius"/>
    </source>
</evidence>
<protein>
    <submittedName>
        <fullName evidence="2">Uncharacterized protein</fullName>
    </submittedName>
</protein>
<name>A0A9J8CV99_CYPCA</name>
<dbReference type="PANTHER" id="PTHR34488">
    <property type="entry name" value="SI:CH211-245H14.1-RELATED"/>
    <property type="match status" value="1"/>
</dbReference>
<keyword evidence="3" id="KW-1185">Reference proteome</keyword>
<keyword evidence="1" id="KW-0472">Membrane</keyword>
<dbReference type="Proteomes" id="UP001108240">
    <property type="component" value="Unplaced"/>
</dbReference>
<reference evidence="2" key="1">
    <citation type="submission" date="2025-08" db="UniProtKB">
        <authorList>
            <consortium name="Ensembl"/>
        </authorList>
    </citation>
    <scope>IDENTIFICATION</scope>
</reference>
<evidence type="ECO:0000313" key="3">
    <source>
        <dbReference type="Proteomes" id="UP001108240"/>
    </source>
</evidence>
<keyword evidence="1" id="KW-1133">Transmembrane helix</keyword>
<keyword evidence="1" id="KW-0812">Transmembrane</keyword>
<dbReference type="PANTHER" id="PTHR34488:SF1">
    <property type="entry name" value="SI:CH211-245H14.1-RELATED"/>
    <property type="match status" value="1"/>
</dbReference>
<dbReference type="Ensembl" id="ENSCCRT00000167793.1">
    <property type="protein sequence ID" value="ENSCCRP00000174112.1"/>
    <property type="gene ID" value="ENSCCRG00000066043.1"/>
</dbReference>
<dbReference type="AlphaFoldDB" id="A0A9J8CV99"/>
<accession>A0A9J8CV99</accession>
<proteinExistence type="predicted"/>
<organism evidence="2 3">
    <name type="scientific">Cyprinus carpio carpio</name>
    <dbReference type="NCBI Taxonomy" id="630221"/>
    <lineage>
        <taxon>Eukaryota</taxon>
        <taxon>Metazoa</taxon>
        <taxon>Chordata</taxon>
        <taxon>Craniata</taxon>
        <taxon>Vertebrata</taxon>
        <taxon>Euteleostomi</taxon>
        <taxon>Actinopterygii</taxon>
        <taxon>Neopterygii</taxon>
        <taxon>Teleostei</taxon>
        <taxon>Ostariophysi</taxon>
        <taxon>Cypriniformes</taxon>
        <taxon>Cyprinidae</taxon>
        <taxon>Cyprininae</taxon>
        <taxon>Cyprinus</taxon>
    </lineage>
</organism>
<evidence type="ECO:0000313" key="2">
    <source>
        <dbReference type="Ensembl" id="ENSCCRP00000174112.1"/>
    </source>
</evidence>
<sequence>MMQYQNGMIEGKYYFIIEMGKSQILRKEILCHLQKNRPGWMETHSVDVCDVILVFCPIVSRAGTDIDAALNELNTCPASKPAIFMVFHPTFDAEKIVLDSSRYIIRRNTLTVDCLFHEDKGLLKCKKNDEALTRVVHRFKPQFGEQVFGSDLLNVYAMCSTLQNSGSGVLNNIREQKKFRRIIIISVFTVSFICVIYGLSQVRISH</sequence>
<reference evidence="2" key="2">
    <citation type="submission" date="2025-09" db="UniProtKB">
        <authorList>
            <consortium name="Ensembl"/>
        </authorList>
    </citation>
    <scope>IDENTIFICATION</scope>
</reference>
<dbReference type="GeneTree" id="ENSGT00940000164220"/>
<feature type="transmembrane region" description="Helical" evidence="1">
    <location>
        <begin position="182"/>
        <end position="200"/>
    </location>
</feature>